<dbReference type="EMBL" id="JBHSUA010000025">
    <property type="protein sequence ID" value="MFC6398001.1"/>
    <property type="molecule type" value="Genomic_DNA"/>
</dbReference>
<organism evidence="1 2">
    <name type="scientific">Luteococcus sanguinis</name>
    <dbReference type="NCBI Taxonomy" id="174038"/>
    <lineage>
        <taxon>Bacteria</taxon>
        <taxon>Bacillati</taxon>
        <taxon>Actinomycetota</taxon>
        <taxon>Actinomycetes</taxon>
        <taxon>Propionibacteriales</taxon>
        <taxon>Propionibacteriaceae</taxon>
        <taxon>Luteococcus</taxon>
    </lineage>
</organism>
<dbReference type="RefSeq" id="WP_343886825.1">
    <property type="nucleotide sequence ID" value="NZ_BAAAKI010000024.1"/>
</dbReference>
<sequence>MTTPFELGQIFTTEPLATRALAAELRYHPKRAQDLAERVVSRPVGNLCEVRVERDQDEKADVLLRFEQSTIGIEAKFDHAITHSQIIRLVGKVDHLILLVVDQEDAAEFSARTDVTVMTWRTLLGGLPDSRITIADVAAMDDRKRRARRALAAVNIASLMPNDEWDPPHPDQASGSGMPSFYFGAPLTQSRWITVQVASDRKQGSNLFVINVGVNVREHDFDAAQLAAEREPEWISLVRVFCAELERAALGAGLQVSTTAGRGGSDRSNMKVALAKHWKLPGHYAVGYTDSYVGLKLNLVEPEALADVVARLLPCVETARQACIAGLSAAES</sequence>
<name>A0ABW1X4A4_9ACTN</name>
<accession>A0ABW1X4A4</accession>
<evidence type="ECO:0008006" key="3">
    <source>
        <dbReference type="Google" id="ProtNLM"/>
    </source>
</evidence>
<comment type="caution">
    <text evidence="1">The sequence shown here is derived from an EMBL/GenBank/DDBJ whole genome shotgun (WGS) entry which is preliminary data.</text>
</comment>
<reference evidence="2" key="1">
    <citation type="journal article" date="2019" name="Int. J. Syst. Evol. Microbiol.">
        <title>The Global Catalogue of Microorganisms (GCM) 10K type strain sequencing project: providing services to taxonomists for standard genome sequencing and annotation.</title>
        <authorList>
            <consortium name="The Broad Institute Genomics Platform"/>
            <consortium name="The Broad Institute Genome Sequencing Center for Infectious Disease"/>
            <person name="Wu L."/>
            <person name="Ma J."/>
        </authorList>
    </citation>
    <scope>NUCLEOTIDE SEQUENCE [LARGE SCALE GENOMIC DNA]</scope>
    <source>
        <strain evidence="2">CGMCC 1.15277</strain>
    </source>
</reference>
<dbReference type="Proteomes" id="UP001596266">
    <property type="component" value="Unassembled WGS sequence"/>
</dbReference>
<protein>
    <recommendedName>
        <fullName evidence="3">DUF4365 domain-containing protein</fullName>
    </recommendedName>
</protein>
<proteinExistence type="predicted"/>
<evidence type="ECO:0000313" key="2">
    <source>
        <dbReference type="Proteomes" id="UP001596266"/>
    </source>
</evidence>
<gene>
    <name evidence="1" type="ORF">ACFP57_13550</name>
</gene>
<keyword evidence="2" id="KW-1185">Reference proteome</keyword>
<evidence type="ECO:0000313" key="1">
    <source>
        <dbReference type="EMBL" id="MFC6398001.1"/>
    </source>
</evidence>